<comment type="similarity">
    <text evidence="1">Belongs to the LysR transcriptional regulatory family.</text>
</comment>
<dbReference type="Gene3D" id="1.10.10.10">
    <property type="entry name" value="Winged helix-like DNA-binding domain superfamily/Winged helix DNA-binding domain"/>
    <property type="match status" value="1"/>
</dbReference>
<evidence type="ECO:0000256" key="2">
    <source>
        <dbReference type="ARBA" id="ARBA00023015"/>
    </source>
</evidence>
<dbReference type="Pfam" id="PF00126">
    <property type="entry name" value="HTH_1"/>
    <property type="match status" value="1"/>
</dbReference>
<dbReference type="RefSeq" id="WP_005883792.1">
    <property type="nucleotide sequence ID" value="NZ_CP028102.1"/>
</dbReference>
<proteinExistence type="inferred from homology"/>
<dbReference type="InterPro" id="IPR036388">
    <property type="entry name" value="WH-like_DNA-bd_sf"/>
</dbReference>
<evidence type="ECO:0000256" key="1">
    <source>
        <dbReference type="ARBA" id="ARBA00009437"/>
    </source>
</evidence>
<evidence type="ECO:0000313" key="6">
    <source>
        <dbReference type="EMBL" id="AVQ18519.1"/>
    </source>
</evidence>
<feature type="domain" description="HTH lysR-type" evidence="5">
    <location>
        <begin position="8"/>
        <end position="58"/>
    </location>
</feature>
<dbReference type="Proteomes" id="UP000240258">
    <property type="component" value="Chromosome"/>
</dbReference>
<evidence type="ECO:0000259" key="5">
    <source>
        <dbReference type="PROSITE" id="PS50931"/>
    </source>
</evidence>
<dbReference type="GeneID" id="62762922"/>
<protein>
    <submittedName>
        <fullName evidence="6">LysR family transcriptional regulator</fullName>
    </submittedName>
</protein>
<evidence type="ECO:0000256" key="4">
    <source>
        <dbReference type="ARBA" id="ARBA00023163"/>
    </source>
</evidence>
<dbReference type="PROSITE" id="PS50931">
    <property type="entry name" value="HTH_LYSR"/>
    <property type="match status" value="1"/>
</dbReference>
<dbReference type="EMBL" id="CP028102">
    <property type="protein sequence ID" value="AVQ18519.1"/>
    <property type="molecule type" value="Genomic_DNA"/>
</dbReference>
<dbReference type="SUPFAM" id="SSF46785">
    <property type="entry name" value="Winged helix' DNA-binding domain"/>
    <property type="match status" value="1"/>
</dbReference>
<keyword evidence="4" id="KW-0804">Transcription</keyword>
<dbReference type="PANTHER" id="PTHR30126">
    <property type="entry name" value="HTH-TYPE TRANSCRIPTIONAL REGULATOR"/>
    <property type="match status" value="1"/>
</dbReference>
<sequence>MLDFRVDTFIELCRTRNYTKTAENLHMTQPAVSQHIKYLEEFYGCKLFNYNKKVLTITEQGEALYKYLLTMSSDANKIREEIKNIDISKKNLHFGATFTIGEFIIPKIISEISSKYPEINISFIIRDTSELLEELKKGNIDFAFIEGFFEKTEYENYLFSKERFVGICAANNPIATEITKFDDIVKERIILRENGSGTRDIFEKILYDNNLSLNDFNKKYEIENINIIKELVKENKGISFIYERAVEKEILMRKLAIINLENFFEEREFNFVFLKNSIHEEEYKKWYEFMKKRYSI</sequence>
<name>A0ABM6TUU0_FUSMR</name>
<reference evidence="7" key="1">
    <citation type="journal article" date="2018" name="MSphere">
        <title>Fusobacterium Genomics Using MinION and Illumina Sequencing Enables Genome Completion and Correction.</title>
        <authorList>
            <person name="Todd S.M."/>
            <person name="Settlage R.E."/>
            <person name="Lahmers K.K."/>
            <person name="Slade D.J."/>
        </authorList>
    </citation>
    <scope>NUCLEOTIDE SEQUENCE [LARGE SCALE GENOMIC DNA]</scope>
    <source>
        <strain evidence="7">ATCC 9817</strain>
    </source>
</reference>
<dbReference type="InterPro" id="IPR036390">
    <property type="entry name" value="WH_DNA-bd_sf"/>
</dbReference>
<keyword evidence="2" id="KW-0805">Transcription regulation</keyword>
<dbReference type="Pfam" id="PF03466">
    <property type="entry name" value="LysR_substrate"/>
    <property type="match status" value="1"/>
</dbReference>
<keyword evidence="7" id="KW-1185">Reference proteome</keyword>
<dbReference type="InterPro" id="IPR000847">
    <property type="entry name" value="LysR_HTH_N"/>
</dbReference>
<gene>
    <name evidence="6" type="ORF">C4N19_05265</name>
</gene>
<accession>A0ABM6TUU0</accession>
<organism evidence="6 7">
    <name type="scientific">Fusobacterium mortiferum ATCC 9817</name>
    <dbReference type="NCBI Taxonomy" id="469616"/>
    <lineage>
        <taxon>Bacteria</taxon>
        <taxon>Fusobacteriati</taxon>
        <taxon>Fusobacteriota</taxon>
        <taxon>Fusobacteriia</taxon>
        <taxon>Fusobacteriales</taxon>
        <taxon>Fusobacteriaceae</taxon>
        <taxon>Fusobacterium</taxon>
    </lineage>
</organism>
<dbReference type="PANTHER" id="PTHR30126:SF64">
    <property type="entry name" value="HTH-TYPE TRANSCRIPTIONAL REGULATOR CITR"/>
    <property type="match status" value="1"/>
</dbReference>
<dbReference type="SUPFAM" id="SSF53850">
    <property type="entry name" value="Periplasmic binding protein-like II"/>
    <property type="match status" value="1"/>
</dbReference>
<dbReference type="InterPro" id="IPR005119">
    <property type="entry name" value="LysR_subst-bd"/>
</dbReference>
<keyword evidence="3" id="KW-0238">DNA-binding</keyword>
<evidence type="ECO:0000313" key="7">
    <source>
        <dbReference type="Proteomes" id="UP000240258"/>
    </source>
</evidence>
<dbReference type="Gene3D" id="3.40.190.10">
    <property type="entry name" value="Periplasmic binding protein-like II"/>
    <property type="match status" value="2"/>
</dbReference>
<evidence type="ECO:0000256" key="3">
    <source>
        <dbReference type="ARBA" id="ARBA00023125"/>
    </source>
</evidence>
<dbReference type="PRINTS" id="PR00039">
    <property type="entry name" value="HTHLYSR"/>
</dbReference>